<dbReference type="EMBL" id="UINC01025414">
    <property type="protein sequence ID" value="SVB00953.1"/>
    <property type="molecule type" value="Genomic_DNA"/>
</dbReference>
<dbReference type="PANTHER" id="PTHR14087:SF7">
    <property type="entry name" value="THYMOCYTE NUCLEAR PROTEIN 1"/>
    <property type="match status" value="1"/>
</dbReference>
<dbReference type="Gene3D" id="3.10.590.10">
    <property type="entry name" value="ph1033 like domains"/>
    <property type="match status" value="1"/>
</dbReference>
<reference evidence="2" key="1">
    <citation type="submission" date="2018-05" db="EMBL/GenBank/DDBJ databases">
        <authorList>
            <person name="Lanie J.A."/>
            <person name="Ng W.-L."/>
            <person name="Kazmierczak K.M."/>
            <person name="Andrzejewski T.M."/>
            <person name="Davidsen T.M."/>
            <person name="Wayne K.J."/>
            <person name="Tettelin H."/>
            <person name="Glass J.I."/>
            <person name="Rusch D."/>
            <person name="Podicherti R."/>
            <person name="Tsui H.-C.T."/>
            <person name="Winkler M.E."/>
        </authorList>
    </citation>
    <scope>NUCLEOTIDE SEQUENCE</scope>
</reference>
<feature type="domain" description="EVE" evidence="1">
    <location>
        <begin position="2"/>
        <end position="133"/>
    </location>
</feature>
<gene>
    <name evidence="2" type="ORF">METZ01_LOCUS153807</name>
</gene>
<protein>
    <recommendedName>
        <fullName evidence="1">EVE domain-containing protein</fullName>
    </recommendedName>
</protein>
<dbReference type="AlphaFoldDB" id="A0A382AIY2"/>
<evidence type="ECO:0000313" key="2">
    <source>
        <dbReference type="EMBL" id="SVB00953.1"/>
    </source>
</evidence>
<dbReference type="InterPro" id="IPR052181">
    <property type="entry name" value="5hmC_binding"/>
</dbReference>
<feature type="non-terminal residue" evidence="2">
    <location>
        <position position="1"/>
    </location>
</feature>
<sequence>VNYWLLKCEPDHDYSYEDLIKDGKTVWDGVSNNWALKFMREVKKGDKAFIYHTGKQRCVAGVANVVSGPYPDPKEENEKLVVFDITPDEALNNQVTLSEIKGDNRFSDFHLVKFSRLSVMPVDNEYWELILKLSK</sequence>
<accession>A0A382AIY2</accession>
<proteinExistence type="predicted"/>
<dbReference type="SUPFAM" id="SSF88697">
    <property type="entry name" value="PUA domain-like"/>
    <property type="match status" value="1"/>
</dbReference>
<dbReference type="InterPro" id="IPR015947">
    <property type="entry name" value="PUA-like_sf"/>
</dbReference>
<dbReference type="Pfam" id="PF01878">
    <property type="entry name" value="EVE"/>
    <property type="match status" value="1"/>
</dbReference>
<dbReference type="PANTHER" id="PTHR14087">
    <property type="entry name" value="THYMOCYTE NUCLEAR PROTEIN 1"/>
    <property type="match status" value="1"/>
</dbReference>
<organism evidence="2">
    <name type="scientific">marine metagenome</name>
    <dbReference type="NCBI Taxonomy" id="408172"/>
    <lineage>
        <taxon>unclassified sequences</taxon>
        <taxon>metagenomes</taxon>
        <taxon>ecological metagenomes</taxon>
    </lineage>
</organism>
<dbReference type="GO" id="GO:0005634">
    <property type="term" value="C:nucleus"/>
    <property type="evidence" value="ECO:0007669"/>
    <property type="project" value="TreeGrafter"/>
</dbReference>
<dbReference type="InterPro" id="IPR002740">
    <property type="entry name" value="EVE_domain"/>
</dbReference>
<name>A0A382AIY2_9ZZZZ</name>
<evidence type="ECO:0000259" key="1">
    <source>
        <dbReference type="Pfam" id="PF01878"/>
    </source>
</evidence>